<keyword evidence="4 6" id="KW-0067">ATP-binding</keyword>
<dbReference type="SUPFAM" id="SSF52540">
    <property type="entry name" value="P-loop containing nucleoside triphosphate hydrolases"/>
    <property type="match status" value="1"/>
</dbReference>
<comment type="similarity">
    <text evidence="6">Belongs to the DEAD box helicase family.</text>
</comment>
<keyword evidence="5 7" id="KW-0694">RNA-binding</keyword>
<dbReference type="SMART" id="SM00490">
    <property type="entry name" value="HELICc"/>
    <property type="match status" value="1"/>
</dbReference>
<dbReference type="CTD" id="20250873"/>
<comment type="function">
    <text evidence="7">RNA helicase.</text>
</comment>
<dbReference type="Pfam" id="PF00270">
    <property type="entry name" value="DEAD"/>
    <property type="match status" value="1"/>
</dbReference>
<dbReference type="AlphaFoldDB" id="V4B0G8"/>
<dbReference type="GeneID" id="20250873"/>
<evidence type="ECO:0000313" key="11">
    <source>
        <dbReference type="EMBL" id="ESO99581.1"/>
    </source>
</evidence>
<evidence type="ECO:0000256" key="3">
    <source>
        <dbReference type="ARBA" id="ARBA00022806"/>
    </source>
</evidence>
<dbReference type="EMBL" id="KB201021">
    <property type="protein sequence ID" value="ESO99581.1"/>
    <property type="molecule type" value="Genomic_DNA"/>
</dbReference>
<dbReference type="PANTHER" id="PTHR24031">
    <property type="entry name" value="RNA HELICASE"/>
    <property type="match status" value="1"/>
</dbReference>
<dbReference type="PROSITE" id="PS00039">
    <property type="entry name" value="DEAD_ATP_HELICASE"/>
    <property type="match status" value="1"/>
</dbReference>
<sequence length="548" mass="62381">MPVVSDISSKQVKEGPHLVGNFTVLGEFKLEPEKKVKQYLPEWLAKPGIIKTDLEKTPVEDLDMLHPCLVEKLKENNISHFFPVQTSILPLILKDCGGQVGFSRTGSPLRDVCVSAPTGSGKTLAYVLPILHILLPRNVCRIRALVVLPVRDLALQVFKVFENYCQGTQLKVKLLGGQQAFEEEQQTLVVEKMAGYLSLVDIIVATPGRLVDHINKTPGFDLSRLRFLVIDEADRMMDNIKQNWLQVVEKHVFKVHNPDDPVKRLDRTRTPEGTQASCDGKKLAFQKLLFSATLSQDPEILQQLKLFQPQLFTTLVSSKHTQNKETKDVSSKKKEKHVKDKQSDLEEGEFVGKYSTPSTLKQLHVECKAMDKPLIVLHCLHNLQYRQILCFTNSVESTHRLYLLIKLYGDVEVREFSSALTVAAREKILQEFAQGKVDMVICSDAMARGIDIDNVQYVILYDRPLHIQNYIHRVGRTARAGKTGTAITILEKREVCTYKAMLRESGKDKFKKLKIKPNKLFSLKPRYNDSLRKLPMILKEEKRGKRTY</sequence>
<dbReference type="InterPro" id="IPR011545">
    <property type="entry name" value="DEAD/DEAH_box_helicase_dom"/>
</dbReference>
<dbReference type="Pfam" id="PF00271">
    <property type="entry name" value="Helicase_C"/>
    <property type="match status" value="1"/>
</dbReference>
<evidence type="ECO:0000256" key="2">
    <source>
        <dbReference type="ARBA" id="ARBA00022801"/>
    </source>
</evidence>
<keyword evidence="2 6" id="KW-0378">Hydrolase</keyword>
<dbReference type="PROSITE" id="PS51194">
    <property type="entry name" value="HELICASE_CTER"/>
    <property type="match status" value="1"/>
</dbReference>
<comment type="catalytic activity">
    <reaction evidence="7">
        <text>ATP + H2O = ADP + phosphate + H(+)</text>
        <dbReference type="Rhea" id="RHEA:13065"/>
        <dbReference type="ChEBI" id="CHEBI:15377"/>
        <dbReference type="ChEBI" id="CHEBI:15378"/>
        <dbReference type="ChEBI" id="CHEBI:30616"/>
        <dbReference type="ChEBI" id="CHEBI:43474"/>
        <dbReference type="ChEBI" id="CHEBI:456216"/>
        <dbReference type="EC" id="3.6.4.13"/>
    </reaction>
</comment>
<evidence type="ECO:0000256" key="1">
    <source>
        <dbReference type="ARBA" id="ARBA00022741"/>
    </source>
</evidence>
<dbReference type="CDD" id="cd18787">
    <property type="entry name" value="SF2_C_DEAD"/>
    <property type="match status" value="1"/>
</dbReference>
<dbReference type="KEGG" id="lgi:LOTGIDRAFT_238800"/>
<keyword evidence="12" id="KW-1185">Reference proteome</keyword>
<dbReference type="GO" id="GO:0003723">
    <property type="term" value="F:RNA binding"/>
    <property type="evidence" value="ECO:0007669"/>
    <property type="project" value="UniProtKB-UniRule"/>
</dbReference>
<organism evidence="11 12">
    <name type="scientific">Lottia gigantea</name>
    <name type="common">Giant owl limpet</name>
    <dbReference type="NCBI Taxonomy" id="225164"/>
    <lineage>
        <taxon>Eukaryota</taxon>
        <taxon>Metazoa</taxon>
        <taxon>Spiralia</taxon>
        <taxon>Lophotrochozoa</taxon>
        <taxon>Mollusca</taxon>
        <taxon>Gastropoda</taxon>
        <taxon>Patellogastropoda</taxon>
        <taxon>Lottioidea</taxon>
        <taxon>Lottiidae</taxon>
        <taxon>Lottia</taxon>
    </lineage>
</organism>
<evidence type="ECO:0000259" key="10">
    <source>
        <dbReference type="PROSITE" id="PS51194"/>
    </source>
</evidence>
<feature type="domain" description="Helicase ATP-binding" evidence="9">
    <location>
        <begin position="103"/>
        <end position="312"/>
    </location>
</feature>
<reference evidence="11 12" key="1">
    <citation type="journal article" date="2013" name="Nature">
        <title>Insights into bilaterian evolution from three spiralian genomes.</title>
        <authorList>
            <person name="Simakov O."/>
            <person name="Marletaz F."/>
            <person name="Cho S.J."/>
            <person name="Edsinger-Gonzales E."/>
            <person name="Havlak P."/>
            <person name="Hellsten U."/>
            <person name="Kuo D.H."/>
            <person name="Larsson T."/>
            <person name="Lv J."/>
            <person name="Arendt D."/>
            <person name="Savage R."/>
            <person name="Osoegawa K."/>
            <person name="de Jong P."/>
            <person name="Grimwood J."/>
            <person name="Chapman J.A."/>
            <person name="Shapiro H."/>
            <person name="Aerts A."/>
            <person name="Otillar R.P."/>
            <person name="Terry A.Y."/>
            <person name="Boore J.L."/>
            <person name="Grigoriev I.V."/>
            <person name="Lindberg D.R."/>
            <person name="Seaver E.C."/>
            <person name="Weisblat D.A."/>
            <person name="Putnam N.H."/>
            <person name="Rokhsar D.S."/>
        </authorList>
    </citation>
    <scope>NUCLEOTIDE SEQUENCE [LARGE SCALE GENOMIC DNA]</scope>
</reference>
<dbReference type="OrthoDB" id="3370at2759"/>
<accession>V4B0G8</accession>
<proteinExistence type="inferred from homology"/>
<dbReference type="InterPro" id="IPR000629">
    <property type="entry name" value="RNA-helicase_DEAD-box_CS"/>
</dbReference>
<dbReference type="InterPro" id="IPR027417">
    <property type="entry name" value="P-loop_NTPase"/>
</dbReference>
<name>V4B0G8_LOTGI</name>
<comment type="domain">
    <text evidence="7">The Q motif is unique to and characteristic of the DEAD box family of RNA helicases and controls ATP binding and hydrolysis.</text>
</comment>
<evidence type="ECO:0000256" key="8">
    <source>
        <dbReference type="SAM" id="MobiDB-lite"/>
    </source>
</evidence>
<dbReference type="GO" id="GO:0016787">
    <property type="term" value="F:hydrolase activity"/>
    <property type="evidence" value="ECO:0007669"/>
    <property type="project" value="UniProtKB-KW"/>
</dbReference>
<evidence type="ECO:0000313" key="12">
    <source>
        <dbReference type="Proteomes" id="UP000030746"/>
    </source>
</evidence>
<dbReference type="OMA" id="HEVKAFD"/>
<keyword evidence="3 6" id="KW-0347">Helicase</keyword>
<evidence type="ECO:0000256" key="5">
    <source>
        <dbReference type="ARBA" id="ARBA00022884"/>
    </source>
</evidence>
<dbReference type="RefSeq" id="XP_009049741.1">
    <property type="nucleotide sequence ID" value="XM_009051493.1"/>
</dbReference>
<evidence type="ECO:0000256" key="7">
    <source>
        <dbReference type="RuleBase" id="RU365068"/>
    </source>
</evidence>
<dbReference type="PROSITE" id="PS51192">
    <property type="entry name" value="HELICASE_ATP_BIND_1"/>
    <property type="match status" value="1"/>
</dbReference>
<protein>
    <recommendedName>
        <fullName evidence="7">ATP-dependent RNA helicase</fullName>
        <ecNumber evidence="7">3.6.4.13</ecNumber>
    </recommendedName>
</protein>
<dbReference type="InterPro" id="IPR001650">
    <property type="entry name" value="Helicase_C-like"/>
</dbReference>
<gene>
    <name evidence="11" type="ORF">LOTGIDRAFT_238800</name>
</gene>
<feature type="domain" description="Helicase C-terminal" evidence="10">
    <location>
        <begin position="359"/>
        <end position="521"/>
    </location>
</feature>
<dbReference type="STRING" id="225164.V4B0G8"/>
<dbReference type="GO" id="GO:0005524">
    <property type="term" value="F:ATP binding"/>
    <property type="evidence" value="ECO:0007669"/>
    <property type="project" value="UniProtKB-UniRule"/>
</dbReference>
<dbReference type="SMART" id="SM00487">
    <property type="entry name" value="DEXDc"/>
    <property type="match status" value="1"/>
</dbReference>
<dbReference type="GO" id="GO:0003724">
    <property type="term" value="F:RNA helicase activity"/>
    <property type="evidence" value="ECO:0007669"/>
    <property type="project" value="UniProtKB-EC"/>
</dbReference>
<dbReference type="HOGENOM" id="CLU_003041_15_3_1"/>
<feature type="region of interest" description="Disordered" evidence="8">
    <location>
        <begin position="323"/>
        <end position="344"/>
    </location>
</feature>
<keyword evidence="1 6" id="KW-0547">Nucleotide-binding</keyword>
<dbReference type="EC" id="3.6.4.13" evidence="7"/>
<dbReference type="Gene3D" id="3.40.50.300">
    <property type="entry name" value="P-loop containing nucleotide triphosphate hydrolases"/>
    <property type="match status" value="2"/>
</dbReference>
<evidence type="ECO:0000256" key="4">
    <source>
        <dbReference type="ARBA" id="ARBA00022840"/>
    </source>
</evidence>
<evidence type="ECO:0000256" key="6">
    <source>
        <dbReference type="RuleBase" id="RU000492"/>
    </source>
</evidence>
<dbReference type="InterPro" id="IPR014001">
    <property type="entry name" value="Helicase_ATP-bd"/>
</dbReference>
<dbReference type="CDD" id="cd17956">
    <property type="entry name" value="DEADc_DDX51"/>
    <property type="match status" value="1"/>
</dbReference>
<evidence type="ECO:0000259" key="9">
    <source>
        <dbReference type="PROSITE" id="PS51192"/>
    </source>
</evidence>
<dbReference type="Proteomes" id="UP000030746">
    <property type="component" value="Unassembled WGS sequence"/>
</dbReference>